<feature type="compositionally biased region" description="Polar residues" evidence="3">
    <location>
        <begin position="620"/>
        <end position="635"/>
    </location>
</feature>
<dbReference type="PANTHER" id="PTHR22834">
    <property type="entry name" value="NUCLEAR FUSION PROTEIN FUS2"/>
    <property type="match status" value="1"/>
</dbReference>
<dbReference type="InterPro" id="IPR051492">
    <property type="entry name" value="Dynamin-Rho_GEF"/>
</dbReference>
<dbReference type="GO" id="GO:0031991">
    <property type="term" value="P:regulation of actomyosin contractile ring contraction"/>
    <property type="evidence" value="ECO:0007669"/>
    <property type="project" value="TreeGrafter"/>
</dbReference>
<gene>
    <name evidence="6" type="ORF">EG68_01874</name>
</gene>
<dbReference type="SMART" id="SM00326">
    <property type="entry name" value="SH3"/>
    <property type="match status" value="1"/>
</dbReference>
<dbReference type="Gene3D" id="1.20.900.10">
    <property type="entry name" value="Dbl homology (DH) domain"/>
    <property type="match status" value="1"/>
</dbReference>
<dbReference type="GO" id="GO:0005085">
    <property type="term" value="F:guanyl-nucleotide exchange factor activity"/>
    <property type="evidence" value="ECO:0007669"/>
    <property type="project" value="InterPro"/>
</dbReference>
<proteinExistence type="predicted"/>
<reference evidence="6" key="1">
    <citation type="submission" date="2019-07" db="EMBL/GenBank/DDBJ databases">
        <title>Annotation for the trematode Paragonimus miyazaki's.</title>
        <authorList>
            <person name="Choi Y.-J."/>
        </authorList>
    </citation>
    <scope>NUCLEOTIDE SEQUENCE</scope>
    <source>
        <strain evidence="6">Japan</strain>
    </source>
</reference>
<dbReference type="InterPro" id="IPR036028">
    <property type="entry name" value="SH3-like_dom_sf"/>
</dbReference>
<comment type="caution">
    <text evidence="6">The sequence shown here is derived from an EMBL/GenBank/DDBJ whole genome shotgun (WGS) entry which is preliminary data.</text>
</comment>
<dbReference type="SMART" id="SM00325">
    <property type="entry name" value="RhoGEF"/>
    <property type="match status" value="1"/>
</dbReference>
<accession>A0A8S9Z074</accession>
<feature type="domain" description="DH" evidence="5">
    <location>
        <begin position="87"/>
        <end position="269"/>
    </location>
</feature>
<organism evidence="6 7">
    <name type="scientific">Paragonimus skrjabini miyazakii</name>
    <dbReference type="NCBI Taxonomy" id="59628"/>
    <lineage>
        <taxon>Eukaryota</taxon>
        <taxon>Metazoa</taxon>
        <taxon>Spiralia</taxon>
        <taxon>Lophotrochozoa</taxon>
        <taxon>Platyhelminthes</taxon>
        <taxon>Trematoda</taxon>
        <taxon>Digenea</taxon>
        <taxon>Plagiorchiida</taxon>
        <taxon>Troglotremata</taxon>
        <taxon>Troglotrematidae</taxon>
        <taxon>Paragonimus</taxon>
    </lineage>
</organism>
<dbReference type="PANTHER" id="PTHR22834:SF20">
    <property type="entry name" value="SH3 DOMAIN-CONTAINING PROTEIN"/>
    <property type="match status" value="1"/>
</dbReference>
<evidence type="ECO:0000259" key="4">
    <source>
        <dbReference type="PROSITE" id="PS50002"/>
    </source>
</evidence>
<dbReference type="PROSITE" id="PS50002">
    <property type="entry name" value="SH3"/>
    <property type="match status" value="1"/>
</dbReference>
<dbReference type="InterPro" id="IPR027267">
    <property type="entry name" value="AH/BAR_dom_sf"/>
</dbReference>
<dbReference type="SUPFAM" id="SSF50044">
    <property type="entry name" value="SH3-domain"/>
    <property type="match status" value="1"/>
</dbReference>
<dbReference type="Gene3D" id="1.20.1270.60">
    <property type="entry name" value="Arfaptin homology (AH) domain/BAR domain"/>
    <property type="match status" value="1"/>
</dbReference>
<feature type="region of interest" description="Disordered" evidence="3">
    <location>
        <begin position="615"/>
        <end position="635"/>
    </location>
</feature>
<dbReference type="InterPro" id="IPR000219">
    <property type="entry name" value="DH_dom"/>
</dbReference>
<keyword evidence="7" id="KW-1185">Reference proteome</keyword>
<sequence length="732" mass="83955">MQAHHLFELLVTRPSKANDSQDRRLSTSLVRYSKETYQGHRYPVLLRDHRSRRRSTVMFHPGHSVLSDDVSASATTMSDETSTKPSKRAYLIQELVTTQMYFATDLTQLNTVLNNVSVKLKDEDKKALLVNLPEVAQVSMDLYKCWNQELLKYPSIKCEDAHIALATLPFKDRLNKEFFLYSANYDVNTVQKNANMEAFVLEAISSLKVYKPFISDLNSELIKPVQRIVKYEQLFSQLKDTTPECHPDYQATCDLYENFRGLLRRANEDKRWNDILSEVFDEHSKPRRRRHSSKSLRRMFDNLRHVQCMPSDPKLAHEKWKLDNLRTAAEKLHIWIEKRFDFMRRALVTERDFLNSVINMCDSNGNIAFHSRIGPNPSTSPILIESVRSHADILDSTLAYFAHTVKPKVENGLLRRLEDLLDMLQDPGLLIEELQKTEKDLSAAETQLYHAQVKNQPCTTLTERRDELVHTRDTLRGNLLKQMPKLIDLTENFLLATLSYTFRLSALLWDRHGSMTQKELMTRRHSSFTSSQMTTEEFTLFIDGIQERLKSKPTRKFSSPHFLNVSASAATSNLSFSRSSIRRTSAEVPPKLREALVANINSLVRSQTYYPSSFGLKPPSASSQPNSLNRASSDSRCSEVSRQIRAVYQTQKPVGFLETGQPSDSTVLPTHQATYSYTARNENEVSMEVGQFVMLIEDQDSVGNTDWCKVIVLPSHKTGYVPANRLRSITSV</sequence>
<evidence type="ECO:0000256" key="2">
    <source>
        <dbReference type="PROSITE-ProRule" id="PRU00192"/>
    </source>
</evidence>
<dbReference type="EMBL" id="JTDE01000604">
    <property type="protein sequence ID" value="KAF7260799.1"/>
    <property type="molecule type" value="Genomic_DNA"/>
</dbReference>
<dbReference type="InterPro" id="IPR035899">
    <property type="entry name" value="DBL_dom_sf"/>
</dbReference>
<evidence type="ECO:0000313" key="7">
    <source>
        <dbReference type="Proteomes" id="UP000822476"/>
    </source>
</evidence>
<dbReference type="Gene3D" id="2.30.30.40">
    <property type="entry name" value="SH3 Domains"/>
    <property type="match status" value="1"/>
</dbReference>
<dbReference type="InterPro" id="IPR001452">
    <property type="entry name" value="SH3_domain"/>
</dbReference>
<dbReference type="SUPFAM" id="SSF103657">
    <property type="entry name" value="BAR/IMD domain-like"/>
    <property type="match status" value="1"/>
</dbReference>
<evidence type="ECO:0000259" key="5">
    <source>
        <dbReference type="PROSITE" id="PS50010"/>
    </source>
</evidence>
<feature type="domain" description="SH3" evidence="4">
    <location>
        <begin position="666"/>
        <end position="731"/>
    </location>
</feature>
<evidence type="ECO:0000256" key="1">
    <source>
        <dbReference type="ARBA" id="ARBA00022443"/>
    </source>
</evidence>
<dbReference type="Proteomes" id="UP000822476">
    <property type="component" value="Unassembled WGS sequence"/>
</dbReference>
<evidence type="ECO:0000256" key="3">
    <source>
        <dbReference type="SAM" id="MobiDB-lite"/>
    </source>
</evidence>
<dbReference type="Pfam" id="PF00621">
    <property type="entry name" value="RhoGEF"/>
    <property type="match status" value="1"/>
</dbReference>
<keyword evidence="1 2" id="KW-0728">SH3 domain</keyword>
<dbReference type="Pfam" id="PF00018">
    <property type="entry name" value="SH3_1"/>
    <property type="match status" value="1"/>
</dbReference>
<protein>
    <submittedName>
        <fullName evidence="6">Uncharacterized protein</fullName>
    </submittedName>
</protein>
<dbReference type="PROSITE" id="PS50010">
    <property type="entry name" value="DH_2"/>
    <property type="match status" value="1"/>
</dbReference>
<name>A0A8S9Z074_9TREM</name>
<dbReference type="OrthoDB" id="6244550at2759"/>
<evidence type="ECO:0000313" key="6">
    <source>
        <dbReference type="EMBL" id="KAF7260799.1"/>
    </source>
</evidence>
<dbReference type="GO" id="GO:0005737">
    <property type="term" value="C:cytoplasm"/>
    <property type="evidence" value="ECO:0007669"/>
    <property type="project" value="TreeGrafter"/>
</dbReference>
<dbReference type="SUPFAM" id="SSF48065">
    <property type="entry name" value="DBL homology domain (DH-domain)"/>
    <property type="match status" value="1"/>
</dbReference>
<dbReference type="AlphaFoldDB" id="A0A8S9Z074"/>